<name>A0ABX8EJQ3_9ACTN</name>
<dbReference type="SUPFAM" id="SSF55785">
    <property type="entry name" value="PYP-like sensor domain (PAS domain)"/>
    <property type="match status" value="1"/>
</dbReference>
<evidence type="ECO:0000256" key="5">
    <source>
        <dbReference type="ARBA" id="ARBA00022679"/>
    </source>
</evidence>
<dbReference type="PANTHER" id="PTHR43304:SF1">
    <property type="entry name" value="PAC DOMAIN-CONTAINING PROTEIN"/>
    <property type="match status" value="1"/>
</dbReference>
<evidence type="ECO:0000256" key="3">
    <source>
        <dbReference type="ARBA" id="ARBA00012438"/>
    </source>
</evidence>
<dbReference type="InterPro" id="IPR003594">
    <property type="entry name" value="HATPase_dom"/>
</dbReference>
<evidence type="ECO:0000313" key="11">
    <source>
        <dbReference type="EMBL" id="QVT80494.1"/>
    </source>
</evidence>
<dbReference type="InterPro" id="IPR000014">
    <property type="entry name" value="PAS"/>
</dbReference>
<dbReference type="GO" id="GO:0004673">
    <property type="term" value="F:protein histidine kinase activity"/>
    <property type="evidence" value="ECO:0007669"/>
    <property type="project" value="UniProtKB-EC"/>
</dbReference>
<dbReference type="SUPFAM" id="SSF55874">
    <property type="entry name" value="ATPase domain of HSP90 chaperone/DNA topoisomerase II/histidine kinase"/>
    <property type="match status" value="1"/>
</dbReference>
<gene>
    <name evidence="11" type="primary">cph1_5</name>
    <name evidence="11" type="ORF">ENKNEFLB_02893</name>
</gene>
<feature type="domain" description="PAC" evidence="10">
    <location>
        <begin position="81"/>
        <end position="133"/>
    </location>
</feature>
<evidence type="ECO:0000256" key="7">
    <source>
        <dbReference type="ARBA" id="ARBA00023012"/>
    </source>
</evidence>
<dbReference type="CDD" id="cd00082">
    <property type="entry name" value="HisKA"/>
    <property type="match status" value="1"/>
</dbReference>
<evidence type="ECO:0000259" key="8">
    <source>
        <dbReference type="PROSITE" id="PS50109"/>
    </source>
</evidence>
<keyword evidence="12" id="KW-1185">Reference proteome</keyword>
<dbReference type="InterPro" id="IPR004358">
    <property type="entry name" value="Sig_transdc_His_kin-like_C"/>
</dbReference>
<dbReference type="InterPro" id="IPR000700">
    <property type="entry name" value="PAS-assoc_C"/>
</dbReference>
<dbReference type="PANTHER" id="PTHR43304">
    <property type="entry name" value="PHYTOCHROME-LIKE PROTEIN CPH1"/>
    <property type="match status" value="1"/>
</dbReference>
<dbReference type="PROSITE" id="PS50113">
    <property type="entry name" value="PAC"/>
    <property type="match status" value="1"/>
</dbReference>
<dbReference type="PRINTS" id="PR00344">
    <property type="entry name" value="BCTRLSENSOR"/>
</dbReference>
<dbReference type="EMBL" id="CP075371">
    <property type="protein sequence ID" value="QVT80494.1"/>
    <property type="molecule type" value="Genomic_DNA"/>
</dbReference>
<sequence length="382" mass="41499">MSAPPVPAPLLLGQIVEVSADAIFSEDLTGVITSWNAAAERIYGCSRTVMLGRSAQDLLPAETTRQLQAVHALALTGERVERFDTWHRRPDGRRIAVSLTVSPLRGSDGLVVGLATSVQDVSDRVQLTAELATLRRTQERANVALARSNRDLEQFAYVASHDLSEPLRAMAGFVQVLEKRYSPVLDERGLRYIAHVVDGAARMRALIDDLLEYSRYLLVEPAESRVDTAATARQVVTALVAADADVDVEVGALPDVSYDEASVRAVLSNLISNAVKFHRPDTVAHVEVTGRLEDGRVLLYVDDDGIGIDDDYRERVFTMFTRLHVREAYSGTGIGLAIVQQVAERSDGAAWVETSHLGGSRFCVSLPAADPPTAGDAQEATR</sequence>
<dbReference type="SMART" id="SM00388">
    <property type="entry name" value="HisKA"/>
    <property type="match status" value="1"/>
</dbReference>
<keyword evidence="5 11" id="KW-0808">Transferase</keyword>
<protein>
    <recommendedName>
        <fullName evidence="3">histidine kinase</fullName>
        <ecNumber evidence="3">2.7.13.3</ecNumber>
    </recommendedName>
</protein>
<dbReference type="Gene3D" id="3.30.565.10">
    <property type="entry name" value="Histidine kinase-like ATPase, C-terminal domain"/>
    <property type="match status" value="1"/>
</dbReference>
<organism evidence="11 12">
    <name type="scientific">Nocardioides aquaticus</name>
    <dbReference type="NCBI Taxonomy" id="160826"/>
    <lineage>
        <taxon>Bacteria</taxon>
        <taxon>Bacillati</taxon>
        <taxon>Actinomycetota</taxon>
        <taxon>Actinomycetes</taxon>
        <taxon>Propionibacteriales</taxon>
        <taxon>Nocardioidaceae</taxon>
        <taxon>Nocardioides</taxon>
    </lineage>
</organism>
<accession>A0ABX8EJQ3</accession>
<keyword evidence="4" id="KW-0597">Phosphoprotein</keyword>
<keyword evidence="7" id="KW-0902">Two-component regulatory system</keyword>
<dbReference type="SUPFAM" id="SSF47384">
    <property type="entry name" value="Homodimeric domain of signal transducing histidine kinase"/>
    <property type="match status" value="1"/>
</dbReference>
<dbReference type="CDD" id="cd00130">
    <property type="entry name" value="PAS"/>
    <property type="match status" value="1"/>
</dbReference>
<dbReference type="InterPro" id="IPR035965">
    <property type="entry name" value="PAS-like_dom_sf"/>
</dbReference>
<evidence type="ECO:0000256" key="2">
    <source>
        <dbReference type="ARBA" id="ARBA00004236"/>
    </source>
</evidence>
<dbReference type="Pfam" id="PF08448">
    <property type="entry name" value="PAS_4"/>
    <property type="match status" value="1"/>
</dbReference>
<proteinExistence type="predicted"/>
<dbReference type="Proteomes" id="UP000679307">
    <property type="component" value="Chromosome"/>
</dbReference>
<dbReference type="SMART" id="SM00091">
    <property type="entry name" value="PAS"/>
    <property type="match status" value="1"/>
</dbReference>
<dbReference type="InterPro" id="IPR036890">
    <property type="entry name" value="HATPase_C_sf"/>
</dbReference>
<dbReference type="PROSITE" id="PS50109">
    <property type="entry name" value="HIS_KIN"/>
    <property type="match status" value="1"/>
</dbReference>
<evidence type="ECO:0000259" key="10">
    <source>
        <dbReference type="PROSITE" id="PS50113"/>
    </source>
</evidence>
<dbReference type="Pfam" id="PF00512">
    <property type="entry name" value="HisKA"/>
    <property type="match status" value="1"/>
</dbReference>
<dbReference type="InterPro" id="IPR005467">
    <property type="entry name" value="His_kinase_dom"/>
</dbReference>
<dbReference type="RefSeq" id="WP_214056035.1">
    <property type="nucleotide sequence ID" value="NZ_BAAAHS010000050.1"/>
</dbReference>
<evidence type="ECO:0000313" key="12">
    <source>
        <dbReference type="Proteomes" id="UP000679307"/>
    </source>
</evidence>
<evidence type="ECO:0000256" key="4">
    <source>
        <dbReference type="ARBA" id="ARBA00022553"/>
    </source>
</evidence>
<dbReference type="EC" id="2.7.13.3" evidence="3"/>
<comment type="subcellular location">
    <subcellularLocation>
        <location evidence="2">Cell membrane</location>
    </subcellularLocation>
</comment>
<comment type="catalytic activity">
    <reaction evidence="1">
        <text>ATP + protein L-histidine = ADP + protein N-phospho-L-histidine.</text>
        <dbReference type="EC" id="2.7.13.3"/>
    </reaction>
</comment>
<dbReference type="InterPro" id="IPR013656">
    <property type="entry name" value="PAS_4"/>
</dbReference>
<evidence type="ECO:0000256" key="6">
    <source>
        <dbReference type="ARBA" id="ARBA00022777"/>
    </source>
</evidence>
<feature type="domain" description="PAS" evidence="9">
    <location>
        <begin position="8"/>
        <end position="78"/>
    </location>
</feature>
<reference evidence="11 12" key="1">
    <citation type="submission" date="2021-05" db="EMBL/GenBank/DDBJ databases">
        <title>Complete genome of Nocardioides aquaticus KCTC 9944T isolated from meromictic and hypersaline Ekho Lake, Antarctica.</title>
        <authorList>
            <person name="Hwang K."/>
            <person name="Kim K.M."/>
            <person name="Choe H."/>
        </authorList>
    </citation>
    <scope>NUCLEOTIDE SEQUENCE [LARGE SCALE GENOMIC DNA]</scope>
    <source>
        <strain evidence="11 12">KCTC 9944</strain>
    </source>
</reference>
<feature type="domain" description="Histidine kinase" evidence="8">
    <location>
        <begin position="158"/>
        <end position="370"/>
    </location>
</feature>
<evidence type="ECO:0000256" key="1">
    <source>
        <dbReference type="ARBA" id="ARBA00000085"/>
    </source>
</evidence>
<dbReference type="PROSITE" id="PS50112">
    <property type="entry name" value="PAS"/>
    <property type="match status" value="1"/>
</dbReference>
<dbReference type="InterPro" id="IPR003661">
    <property type="entry name" value="HisK_dim/P_dom"/>
</dbReference>
<dbReference type="Gene3D" id="1.10.287.130">
    <property type="match status" value="1"/>
</dbReference>
<dbReference type="SMART" id="SM00387">
    <property type="entry name" value="HATPase_c"/>
    <property type="match status" value="1"/>
</dbReference>
<dbReference type="Gene3D" id="3.30.450.20">
    <property type="entry name" value="PAS domain"/>
    <property type="match status" value="1"/>
</dbReference>
<dbReference type="Pfam" id="PF02518">
    <property type="entry name" value="HATPase_c"/>
    <property type="match status" value="1"/>
</dbReference>
<keyword evidence="6" id="KW-0418">Kinase</keyword>
<dbReference type="NCBIfam" id="TIGR00229">
    <property type="entry name" value="sensory_box"/>
    <property type="match status" value="1"/>
</dbReference>
<dbReference type="InterPro" id="IPR052162">
    <property type="entry name" value="Sensor_kinase/Photoreceptor"/>
</dbReference>
<evidence type="ECO:0000259" key="9">
    <source>
        <dbReference type="PROSITE" id="PS50112"/>
    </source>
</evidence>
<dbReference type="InterPro" id="IPR036097">
    <property type="entry name" value="HisK_dim/P_sf"/>
</dbReference>